<accession>A0A974GVL7</accession>
<gene>
    <name evidence="1" type="ORF">HZF24_03555</name>
</gene>
<dbReference type="RefSeq" id="WP_179236894.1">
    <property type="nucleotide sequence ID" value="NZ_JACBNQ010000002.1"/>
</dbReference>
<evidence type="ECO:0000313" key="1">
    <source>
        <dbReference type="EMBL" id="NYB73210.1"/>
    </source>
</evidence>
<dbReference type="AlphaFoldDB" id="A0A974GVL7"/>
<dbReference type="EMBL" id="JACBNQ010000002">
    <property type="protein sequence ID" value="NYB73210.1"/>
    <property type="molecule type" value="Genomic_DNA"/>
</dbReference>
<protein>
    <submittedName>
        <fullName evidence="1">Uncharacterized protein</fullName>
    </submittedName>
</protein>
<name>A0A974GVL7_SEDHY</name>
<keyword evidence="2" id="KW-1185">Reference proteome</keyword>
<reference evidence="1" key="1">
    <citation type="submission" date="2020-07" db="EMBL/GenBank/DDBJ databases">
        <title>Genomic analysis of a strain of Sedimentibacter Hydroxybenzoicus DSM7310.</title>
        <authorList>
            <person name="Ma S."/>
        </authorList>
    </citation>
    <scope>NUCLEOTIDE SEQUENCE</scope>
    <source>
        <strain evidence="1">DSM 7310</strain>
    </source>
</reference>
<comment type="caution">
    <text evidence="1">The sequence shown here is derived from an EMBL/GenBank/DDBJ whole genome shotgun (WGS) entry which is preliminary data.</text>
</comment>
<dbReference type="Proteomes" id="UP000611629">
    <property type="component" value="Unassembled WGS sequence"/>
</dbReference>
<organism evidence="1 2">
    <name type="scientific">Sedimentibacter hydroxybenzoicus DSM 7310</name>
    <dbReference type="NCBI Taxonomy" id="1123245"/>
    <lineage>
        <taxon>Bacteria</taxon>
        <taxon>Bacillati</taxon>
        <taxon>Bacillota</taxon>
        <taxon>Tissierellia</taxon>
        <taxon>Sedimentibacter</taxon>
    </lineage>
</organism>
<proteinExistence type="predicted"/>
<dbReference type="InterPro" id="IPR035965">
    <property type="entry name" value="PAS-like_dom_sf"/>
</dbReference>
<dbReference type="Gene3D" id="3.30.450.20">
    <property type="entry name" value="PAS domain"/>
    <property type="match status" value="1"/>
</dbReference>
<dbReference type="SUPFAM" id="SSF55785">
    <property type="entry name" value="PYP-like sensor domain (PAS domain)"/>
    <property type="match status" value="1"/>
</dbReference>
<sequence length="151" mass="17441">MLNINGFKVNSVDYILIVDKEFTVTYNTRFDKRVNTDFSLIESEEYLNKNLFEIYPSIEKDANTSSIVRCITTGEIVVKKFQNFKDFNGNKYCTHNITIPLIRNGKIIGAVELIKDIKTIENLTDDNYKLKYSEDFVINNASKSTFNSIII</sequence>
<evidence type="ECO:0000313" key="2">
    <source>
        <dbReference type="Proteomes" id="UP000611629"/>
    </source>
</evidence>